<evidence type="ECO:0000313" key="3">
    <source>
        <dbReference type="Proteomes" id="UP000299102"/>
    </source>
</evidence>
<feature type="region of interest" description="Disordered" evidence="1">
    <location>
        <begin position="24"/>
        <end position="48"/>
    </location>
</feature>
<keyword evidence="3" id="KW-1185">Reference proteome</keyword>
<sequence length="48" mass="5283">VSTRATVKLIRNVLIRETLSCLSDGDTPATRVSSRRRRRAANAPDKSS</sequence>
<dbReference type="Proteomes" id="UP000299102">
    <property type="component" value="Unassembled WGS sequence"/>
</dbReference>
<reference evidence="2 3" key="1">
    <citation type="journal article" date="2019" name="Commun. Biol.">
        <title>The bagworm genome reveals a unique fibroin gene that provides high tensile strength.</title>
        <authorList>
            <person name="Kono N."/>
            <person name="Nakamura H."/>
            <person name="Ohtoshi R."/>
            <person name="Tomita M."/>
            <person name="Numata K."/>
            <person name="Arakawa K."/>
        </authorList>
    </citation>
    <scope>NUCLEOTIDE SEQUENCE [LARGE SCALE GENOMIC DNA]</scope>
</reference>
<dbReference type="EMBL" id="BGZK01007414">
    <property type="protein sequence ID" value="GBP03852.1"/>
    <property type="molecule type" value="Genomic_DNA"/>
</dbReference>
<evidence type="ECO:0000313" key="2">
    <source>
        <dbReference type="EMBL" id="GBP03852.1"/>
    </source>
</evidence>
<accession>A0A4C1SP16</accession>
<evidence type="ECO:0000256" key="1">
    <source>
        <dbReference type="SAM" id="MobiDB-lite"/>
    </source>
</evidence>
<comment type="caution">
    <text evidence="2">The sequence shown here is derived from an EMBL/GenBank/DDBJ whole genome shotgun (WGS) entry which is preliminary data.</text>
</comment>
<name>A0A4C1SP16_EUMVA</name>
<protein>
    <submittedName>
        <fullName evidence="2">Uncharacterized protein</fullName>
    </submittedName>
</protein>
<feature type="non-terminal residue" evidence="2">
    <location>
        <position position="1"/>
    </location>
</feature>
<gene>
    <name evidence="2" type="ORF">EVAR_73086_1</name>
</gene>
<dbReference type="AlphaFoldDB" id="A0A4C1SP16"/>
<organism evidence="2 3">
    <name type="scientific">Eumeta variegata</name>
    <name type="common">Bagworm moth</name>
    <name type="synonym">Eumeta japonica</name>
    <dbReference type="NCBI Taxonomy" id="151549"/>
    <lineage>
        <taxon>Eukaryota</taxon>
        <taxon>Metazoa</taxon>
        <taxon>Ecdysozoa</taxon>
        <taxon>Arthropoda</taxon>
        <taxon>Hexapoda</taxon>
        <taxon>Insecta</taxon>
        <taxon>Pterygota</taxon>
        <taxon>Neoptera</taxon>
        <taxon>Endopterygota</taxon>
        <taxon>Lepidoptera</taxon>
        <taxon>Glossata</taxon>
        <taxon>Ditrysia</taxon>
        <taxon>Tineoidea</taxon>
        <taxon>Psychidae</taxon>
        <taxon>Oiketicinae</taxon>
        <taxon>Eumeta</taxon>
    </lineage>
</organism>
<proteinExistence type="predicted"/>